<evidence type="ECO:0000313" key="2">
    <source>
        <dbReference type="EMBL" id="GAA2374799.1"/>
    </source>
</evidence>
<dbReference type="Gene3D" id="2.120.10.30">
    <property type="entry name" value="TolB, C-terminal domain"/>
    <property type="match status" value="1"/>
</dbReference>
<dbReference type="EMBL" id="BAAARV010000076">
    <property type="protein sequence ID" value="GAA2374799.1"/>
    <property type="molecule type" value="Genomic_DNA"/>
</dbReference>
<name>A0ABN3HBA9_9ACTN</name>
<keyword evidence="1" id="KW-0732">Signal</keyword>
<keyword evidence="3" id="KW-1185">Reference proteome</keyword>
<feature type="chain" id="PRO_5045512575" description="WD40 repeat protein" evidence="1">
    <location>
        <begin position="24"/>
        <end position="334"/>
    </location>
</feature>
<evidence type="ECO:0000313" key="3">
    <source>
        <dbReference type="Proteomes" id="UP001501444"/>
    </source>
</evidence>
<feature type="signal peptide" evidence="1">
    <location>
        <begin position="1"/>
        <end position="23"/>
    </location>
</feature>
<organism evidence="2 3">
    <name type="scientific">Dactylosporangium salmoneum</name>
    <dbReference type="NCBI Taxonomy" id="53361"/>
    <lineage>
        <taxon>Bacteria</taxon>
        <taxon>Bacillati</taxon>
        <taxon>Actinomycetota</taxon>
        <taxon>Actinomycetes</taxon>
        <taxon>Micromonosporales</taxon>
        <taxon>Micromonosporaceae</taxon>
        <taxon>Dactylosporangium</taxon>
    </lineage>
</organism>
<proteinExistence type="predicted"/>
<dbReference type="PROSITE" id="PS51257">
    <property type="entry name" value="PROKAR_LIPOPROTEIN"/>
    <property type="match status" value="1"/>
</dbReference>
<gene>
    <name evidence="2" type="ORF">GCM10010170_078110</name>
</gene>
<evidence type="ECO:0008006" key="4">
    <source>
        <dbReference type="Google" id="ProtNLM"/>
    </source>
</evidence>
<reference evidence="2 3" key="1">
    <citation type="journal article" date="2019" name="Int. J. Syst. Evol. Microbiol.">
        <title>The Global Catalogue of Microorganisms (GCM) 10K type strain sequencing project: providing services to taxonomists for standard genome sequencing and annotation.</title>
        <authorList>
            <consortium name="The Broad Institute Genomics Platform"/>
            <consortium name="The Broad Institute Genome Sequencing Center for Infectious Disease"/>
            <person name="Wu L."/>
            <person name="Ma J."/>
        </authorList>
    </citation>
    <scope>NUCLEOTIDE SEQUENCE [LARGE SCALE GENOMIC DNA]</scope>
    <source>
        <strain evidence="2 3">JCM 3272</strain>
    </source>
</reference>
<comment type="caution">
    <text evidence="2">The sequence shown here is derived from an EMBL/GenBank/DDBJ whole genome shotgun (WGS) entry which is preliminary data.</text>
</comment>
<dbReference type="RefSeq" id="WP_344617672.1">
    <property type="nucleotide sequence ID" value="NZ_BAAARV010000076.1"/>
</dbReference>
<protein>
    <recommendedName>
        <fullName evidence="4">WD40 repeat protein</fullName>
    </recommendedName>
</protein>
<dbReference type="Proteomes" id="UP001501444">
    <property type="component" value="Unassembled WGS sequence"/>
</dbReference>
<evidence type="ECO:0000256" key="1">
    <source>
        <dbReference type="SAM" id="SignalP"/>
    </source>
</evidence>
<dbReference type="InterPro" id="IPR011042">
    <property type="entry name" value="6-blade_b-propeller_TolB-like"/>
</dbReference>
<sequence length="334" mass="34730">MRKLSVRRPVLAATALLSGSSLLMLLTACGDNGTSADAAPATAAPSAPATVTATAEAPPAASIEGLPGRLYYLEGSGPTVVRIDKGNLVKVDGVAGYTANVSPDGTAIAFMDHDKLVVTDRDGKHPHTLLTGVPGPGYEPQWSTDSKHLLAAKGPSNATPTWGTIDVTTGTFTPLTEQARTHVLWSADGKHIAYSNGQGKIMTADADGTNPHTIPILGDPDTTTNPENRRSFDPYSISADGTLVALLQLTKANETNGDIGRDLEANTLIDTRTGNVVNLPVTGPISAIAFQPDGTILVRTPGKLTLLNADRTVRTTVNEPAGLDKARLLAYVAN</sequence>
<accession>A0ABN3HBA9</accession>
<dbReference type="SUPFAM" id="SSF69304">
    <property type="entry name" value="Tricorn protease N-terminal domain"/>
    <property type="match status" value="1"/>
</dbReference>